<comment type="similarity">
    <text evidence="1">Belongs to the bacterial reverse transcriptase family.</text>
</comment>
<dbReference type="PANTHER" id="PTHR34047:SF8">
    <property type="entry name" value="PROTEIN YKFC"/>
    <property type="match status" value="1"/>
</dbReference>
<feature type="domain" description="Reverse transcriptase" evidence="2">
    <location>
        <begin position="1"/>
        <end position="278"/>
    </location>
</feature>
<dbReference type="PANTHER" id="PTHR34047">
    <property type="entry name" value="NUCLEAR INTRON MATURASE 1, MITOCHONDRIAL-RELATED"/>
    <property type="match status" value="1"/>
</dbReference>
<dbReference type="InterPro" id="IPR043502">
    <property type="entry name" value="DNA/RNA_pol_sf"/>
</dbReference>
<evidence type="ECO:0000313" key="4">
    <source>
        <dbReference type="Proteomes" id="UP000536442"/>
    </source>
</evidence>
<protein>
    <submittedName>
        <fullName evidence="3">RNA-dependent DNA polymerase</fullName>
    </submittedName>
</protein>
<evidence type="ECO:0000256" key="1">
    <source>
        <dbReference type="ARBA" id="ARBA00034120"/>
    </source>
</evidence>
<dbReference type="SUPFAM" id="SSF56672">
    <property type="entry name" value="DNA/RNA polymerases"/>
    <property type="match status" value="1"/>
</dbReference>
<reference evidence="3 4" key="1">
    <citation type="submission" date="2020-03" db="EMBL/GenBank/DDBJ databases">
        <title>Metagenomic, metatranscriptomic, and metabolomic analyses revealed the key microbes and metabolic features during the fermentation of ganjang, Korean traditional soy sauce.</title>
        <authorList>
            <person name="Chun B.H."/>
            <person name="Jeon C.O."/>
        </authorList>
    </citation>
    <scope>NUCLEOTIDE SEQUENCE [LARGE SCALE GENOMIC DNA]</scope>
    <source>
        <strain evidence="3 4">KG14</strain>
    </source>
</reference>
<organism evidence="3 4">
    <name type="scientific">Marinobacter adhaerens</name>
    <dbReference type="NCBI Taxonomy" id="1033846"/>
    <lineage>
        <taxon>Bacteria</taxon>
        <taxon>Pseudomonadati</taxon>
        <taxon>Pseudomonadota</taxon>
        <taxon>Gammaproteobacteria</taxon>
        <taxon>Pseudomonadales</taxon>
        <taxon>Marinobacteraceae</taxon>
        <taxon>Marinobacter</taxon>
    </lineage>
</organism>
<evidence type="ECO:0000313" key="3">
    <source>
        <dbReference type="EMBL" id="NWN92308.1"/>
    </source>
</evidence>
<dbReference type="CDD" id="cd01651">
    <property type="entry name" value="RT_G2_intron"/>
    <property type="match status" value="1"/>
</dbReference>
<gene>
    <name evidence="3" type="ORF">HLV39_12480</name>
</gene>
<proteinExistence type="inferred from homology"/>
<dbReference type="InterPro" id="IPR000477">
    <property type="entry name" value="RT_dom"/>
</dbReference>
<dbReference type="Proteomes" id="UP000536442">
    <property type="component" value="Unassembled WGS sequence"/>
</dbReference>
<dbReference type="EMBL" id="JABEVQ010000006">
    <property type="protein sequence ID" value="NWN92308.1"/>
    <property type="molecule type" value="Genomic_DNA"/>
</dbReference>
<accession>A0A851I2H5</accession>
<keyword evidence="4" id="KW-1185">Reference proteome</keyword>
<evidence type="ECO:0000259" key="2">
    <source>
        <dbReference type="PROSITE" id="PS50878"/>
    </source>
</evidence>
<dbReference type="Pfam" id="PF00078">
    <property type="entry name" value="RVT_1"/>
    <property type="match status" value="1"/>
</dbReference>
<comment type="caution">
    <text evidence="3">The sequence shown here is derived from an EMBL/GenBank/DDBJ whole genome shotgun (WGS) entry which is preliminary data.</text>
</comment>
<name>A0A851I2H5_9GAMM</name>
<sequence>MATLALFLMEEMFSEITSKQNFDEAFRKTQLGSPKFKFSAIAFSENRTVNLGYLRSAVIFGHYEPGEYVSFPVFEPKERVIFAPKYRDKIVQHAVNNILRDFYEPKFIYDSYACIRGKGNKKAALRIQSFQRKACINYEDPWIVKADVASFFYSIDRDILLGIVRRKIDCPETLALIELIVLGSPGDIGLPLGNLISQLLANVLMNDLDNYIKRTLGVKYYVRYADDLILIVDGKAQAKDVLGCIRAYGRDVLALTFPDKKCYIRPAKHGLETLGYKITPAIILLTSRAKSQIIKRLRNFDRLLHEGKITPPEVTASLMSWYSYARTASCQKFVKQACERTAHIRFTQNERFIILRTQQ</sequence>
<dbReference type="PROSITE" id="PS50878">
    <property type="entry name" value="RT_POL"/>
    <property type="match status" value="1"/>
</dbReference>
<dbReference type="InterPro" id="IPR051083">
    <property type="entry name" value="GrpII_Intron_Splice-Mob/Def"/>
</dbReference>
<dbReference type="AlphaFoldDB" id="A0A851I2H5"/>